<comment type="caution">
    <text evidence="1">The sequence shown here is derived from an EMBL/GenBank/DDBJ whole genome shotgun (WGS) entry which is preliminary data.</text>
</comment>
<dbReference type="EMBL" id="JARBHB010000003">
    <property type="protein sequence ID" value="KAJ8889507.1"/>
    <property type="molecule type" value="Genomic_DNA"/>
</dbReference>
<evidence type="ECO:0000313" key="2">
    <source>
        <dbReference type="Proteomes" id="UP001159363"/>
    </source>
</evidence>
<evidence type="ECO:0000313" key="1">
    <source>
        <dbReference type="EMBL" id="KAJ8889507.1"/>
    </source>
</evidence>
<sequence>MFYLCEDTPLPCSPEEIVAHAVRILPLHSPDCSAILKLGVSPEPTNEAIIQESTTSVRKSATKEASTLKDVASMLATAVRKSSRSSNKCTASADTVEYYCKFLVFKARYYEIIELDHEIKKLLYENEDIEKYNEKFHSLKGKVDVLNQPQVDAACSVSETSTTSRHHFRLPKLELCEISKLIGFWVQFSLIDGDSKLSNEETFLYLLQATVPKSMSRVIVESFPPSRTQTIVLQVTKMVPHPCQPRNQIFLQYITALWPRSYILDSLAGKMNYGQIEGEYLVHYLFGVYSMGLLKHSCYKARLQGLNSDFACKFSVLDQTAIASATPFAIPKRSQKFGIYLIEDIPGPIGVLIGADIAEKIYSSDRVVLSTGVISVQTLFGWILMGTKKKPPATCCSTNLVTTSTIASVTTGDVTDLWKLEAIVVSDTAEKKNSDMKKLSTLEHFERTVEFVEVRYQVRFPWYGICCILIEMKKGSFVSKPG</sequence>
<reference evidence="1 2" key="1">
    <citation type="submission" date="2023-02" db="EMBL/GenBank/DDBJ databases">
        <title>LHISI_Scaffold_Assembly.</title>
        <authorList>
            <person name="Stuart O.P."/>
            <person name="Cleave R."/>
            <person name="Magrath M.J.L."/>
            <person name="Mikheyev A.S."/>
        </authorList>
    </citation>
    <scope>NUCLEOTIDE SEQUENCE [LARGE SCALE GENOMIC DNA]</scope>
    <source>
        <strain evidence="1">Daus_M_001</strain>
        <tissue evidence="1">Leg muscle</tissue>
    </source>
</reference>
<dbReference type="Proteomes" id="UP001159363">
    <property type="component" value="Chromosome 3"/>
</dbReference>
<protein>
    <submittedName>
        <fullName evidence="1">Uncharacterized protein</fullName>
    </submittedName>
</protein>
<proteinExistence type="predicted"/>
<organism evidence="1 2">
    <name type="scientific">Dryococelus australis</name>
    <dbReference type="NCBI Taxonomy" id="614101"/>
    <lineage>
        <taxon>Eukaryota</taxon>
        <taxon>Metazoa</taxon>
        <taxon>Ecdysozoa</taxon>
        <taxon>Arthropoda</taxon>
        <taxon>Hexapoda</taxon>
        <taxon>Insecta</taxon>
        <taxon>Pterygota</taxon>
        <taxon>Neoptera</taxon>
        <taxon>Polyneoptera</taxon>
        <taxon>Phasmatodea</taxon>
        <taxon>Verophasmatodea</taxon>
        <taxon>Anareolatae</taxon>
        <taxon>Phasmatidae</taxon>
        <taxon>Eurycanthinae</taxon>
        <taxon>Dryococelus</taxon>
    </lineage>
</organism>
<keyword evidence="2" id="KW-1185">Reference proteome</keyword>
<accession>A0ABQ9HZ27</accession>
<gene>
    <name evidence="1" type="ORF">PR048_009006</name>
</gene>
<name>A0ABQ9HZ27_9NEOP</name>